<evidence type="ECO:0000313" key="1">
    <source>
        <dbReference type="Proteomes" id="UP000095282"/>
    </source>
</evidence>
<dbReference type="STRING" id="1561998.A0A1I7UUM2"/>
<reference evidence="2" key="1">
    <citation type="submission" date="2016-11" db="UniProtKB">
        <authorList>
            <consortium name="WormBaseParasite"/>
        </authorList>
    </citation>
    <scope>IDENTIFICATION</scope>
</reference>
<sequence length="203" mass="23563">MGRNKHKVQKYVQKAVYTCRDTYIRSSTIKKLSESVNHDLQGLLHQAHLFSLAPNKPFPLTSRYLISNGFEEEWERPRNTLKNDEDNERLHEVIEMYSDVLPDCSIHPLYPNIKRTWDSDCRKLAAAQSGPSGGLQQAYEALNGRYSKRDLAVDMLPLLVPIDRVERQKKARSRRHLHQFKTYTDIKTDGDSLINVVGRWSIK</sequence>
<evidence type="ECO:0000313" key="2">
    <source>
        <dbReference type="WBParaSite" id="Csp11.Scaffold630.g19514.t1"/>
    </source>
</evidence>
<protein>
    <submittedName>
        <fullName evidence="2">39S ribosomal protein L50, mitochondrial</fullName>
    </submittedName>
</protein>
<accession>A0A1I7UUM2</accession>
<dbReference type="AlphaFoldDB" id="A0A1I7UUM2"/>
<dbReference type="WBParaSite" id="Csp11.Scaffold630.g19514.t1">
    <property type="protein sequence ID" value="Csp11.Scaffold630.g19514.t1"/>
    <property type="gene ID" value="Csp11.Scaffold630.g19514"/>
</dbReference>
<dbReference type="eggNOG" id="KOG1968">
    <property type="taxonomic scope" value="Eukaryota"/>
</dbReference>
<name>A0A1I7UUM2_9PELO</name>
<organism evidence="1 2">
    <name type="scientific">Caenorhabditis tropicalis</name>
    <dbReference type="NCBI Taxonomy" id="1561998"/>
    <lineage>
        <taxon>Eukaryota</taxon>
        <taxon>Metazoa</taxon>
        <taxon>Ecdysozoa</taxon>
        <taxon>Nematoda</taxon>
        <taxon>Chromadorea</taxon>
        <taxon>Rhabditida</taxon>
        <taxon>Rhabditina</taxon>
        <taxon>Rhabditomorpha</taxon>
        <taxon>Rhabditoidea</taxon>
        <taxon>Rhabditidae</taxon>
        <taxon>Peloderinae</taxon>
        <taxon>Caenorhabditis</taxon>
    </lineage>
</organism>
<keyword evidence="1" id="KW-1185">Reference proteome</keyword>
<proteinExistence type="predicted"/>
<dbReference type="Proteomes" id="UP000095282">
    <property type="component" value="Unplaced"/>
</dbReference>